<name>A0AAW1TSD5_9CUCU</name>
<keyword evidence="2" id="KW-1185">Reference proteome</keyword>
<dbReference type="EMBL" id="JARQZJ010000017">
    <property type="protein sequence ID" value="KAK9873250.1"/>
    <property type="molecule type" value="Genomic_DNA"/>
</dbReference>
<reference evidence="1 2" key="1">
    <citation type="submission" date="2023-03" db="EMBL/GenBank/DDBJ databases">
        <title>Genome insight into feeding habits of ladybird beetles.</title>
        <authorList>
            <person name="Li H.-S."/>
            <person name="Huang Y.-H."/>
            <person name="Pang H."/>
        </authorList>
    </citation>
    <scope>NUCLEOTIDE SEQUENCE [LARGE SCALE GENOMIC DNA]</scope>
    <source>
        <strain evidence="1">SYSU_2023b</strain>
        <tissue evidence="1">Whole body</tissue>
    </source>
</reference>
<dbReference type="Proteomes" id="UP001431783">
    <property type="component" value="Unassembled WGS sequence"/>
</dbReference>
<comment type="caution">
    <text evidence="1">The sequence shown here is derived from an EMBL/GenBank/DDBJ whole genome shotgun (WGS) entry which is preliminary data.</text>
</comment>
<gene>
    <name evidence="1" type="ORF">WA026_021739</name>
</gene>
<organism evidence="1 2">
    <name type="scientific">Henosepilachna vigintioctopunctata</name>
    <dbReference type="NCBI Taxonomy" id="420089"/>
    <lineage>
        <taxon>Eukaryota</taxon>
        <taxon>Metazoa</taxon>
        <taxon>Ecdysozoa</taxon>
        <taxon>Arthropoda</taxon>
        <taxon>Hexapoda</taxon>
        <taxon>Insecta</taxon>
        <taxon>Pterygota</taxon>
        <taxon>Neoptera</taxon>
        <taxon>Endopterygota</taxon>
        <taxon>Coleoptera</taxon>
        <taxon>Polyphaga</taxon>
        <taxon>Cucujiformia</taxon>
        <taxon>Coccinelloidea</taxon>
        <taxon>Coccinellidae</taxon>
        <taxon>Epilachninae</taxon>
        <taxon>Epilachnini</taxon>
        <taxon>Henosepilachna</taxon>
    </lineage>
</organism>
<sequence>ESGEKIKHFTPVTFKKCINILEYRKVKPVFRRSSSTYASVELSEETSLNDGYHAQCYKLFTAIKIPSDFQPIQSTPKSEQACVDALELAGESLDVYTPSTSIIQYDAIDE</sequence>
<proteinExistence type="predicted"/>
<dbReference type="AlphaFoldDB" id="A0AAW1TSD5"/>
<accession>A0AAW1TSD5</accession>
<feature type="non-terminal residue" evidence="1">
    <location>
        <position position="1"/>
    </location>
</feature>
<protein>
    <submittedName>
        <fullName evidence="1">Uncharacterized protein</fullName>
    </submittedName>
</protein>
<evidence type="ECO:0000313" key="1">
    <source>
        <dbReference type="EMBL" id="KAK9873250.1"/>
    </source>
</evidence>
<evidence type="ECO:0000313" key="2">
    <source>
        <dbReference type="Proteomes" id="UP001431783"/>
    </source>
</evidence>